<reference evidence="1" key="1">
    <citation type="submission" date="2017-07" db="EMBL/GenBank/DDBJ databases">
        <authorList>
            <person name="Mikheyev A."/>
            <person name="Grau M."/>
        </authorList>
    </citation>
    <scope>NUCLEOTIDE SEQUENCE</scope>
    <source>
        <tissue evidence="1">Venom_gland</tissue>
    </source>
</reference>
<proteinExistence type="predicted"/>
<sequence length="100" mass="11717">MNIMSSSHKICNASLKFTVPYTHKHTHTHTHTPIFAGLFLTASLHSPFPHQDLSPIPDQQSEAKRLQSYPNVKLLYWDVIFQMNQRCQQRDFFYLSTAIW</sequence>
<organism evidence="1">
    <name type="scientific">Micrurus lemniscatus lemniscatus</name>
    <dbReference type="NCBI Taxonomy" id="129467"/>
    <lineage>
        <taxon>Eukaryota</taxon>
        <taxon>Metazoa</taxon>
        <taxon>Chordata</taxon>
        <taxon>Craniata</taxon>
        <taxon>Vertebrata</taxon>
        <taxon>Euteleostomi</taxon>
        <taxon>Lepidosauria</taxon>
        <taxon>Squamata</taxon>
        <taxon>Bifurcata</taxon>
        <taxon>Unidentata</taxon>
        <taxon>Episquamata</taxon>
        <taxon>Toxicofera</taxon>
        <taxon>Serpentes</taxon>
        <taxon>Colubroidea</taxon>
        <taxon>Elapidae</taxon>
        <taxon>Elapinae</taxon>
        <taxon>Micrurus</taxon>
    </lineage>
</organism>
<dbReference type="AlphaFoldDB" id="A0A2D4JQL7"/>
<protein>
    <submittedName>
        <fullName evidence="1">Uncharacterized protein</fullName>
    </submittedName>
</protein>
<reference evidence="1" key="2">
    <citation type="submission" date="2017-11" db="EMBL/GenBank/DDBJ databases">
        <title>Coralsnake Venomics: Analyses of Venom Gland Transcriptomes and Proteomes of Six Brazilian Taxa.</title>
        <authorList>
            <person name="Aird S.D."/>
            <person name="Jorge da Silva N."/>
            <person name="Qiu L."/>
            <person name="Villar-Briones A."/>
            <person name="Aparecida-Saddi V."/>
            <person name="Campos-Telles M.P."/>
            <person name="Grau M."/>
            <person name="Mikheyev A.S."/>
        </authorList>
    </citation>
    <scope>NUCLEOTIDE SEQUENCE</scope>
    <source>
        <tissue evidence="1">Venom_gland</tissue>
    </source>
</reference>
<name>A0A2D4JQL7_MICLE</name>
<evidence type="ECO:0000313" key="1">
    <source>
        <dbReference type="EMBL" id="LAA98771.1"/>
    </source>
</evidence>
<dbReference type="EMBL" id="IACK01231975">
    <property type="protein sequence ID" value="LAA98771.1"/>
    <property type="molecule type" value="Transcribed_RNA"/>
</dbReference>
<accession>A0A2D4JQL7</accession>